<protein>
    <submittedName>
        <fullName evidence="8">Thiosulfate reductase cytochrome b subunit</fullName>
    </submittedName>
</protein>
<dbReference type="GO" id="GO:0020037">
    <property type="term" value="F:heme binding"/>
    <property type="evidence" value="ECO:0007669"/>
    <property type="project" value="TreeGrafter"/>
</dbReference>
<dbReference type="SUPFAM" id="SSF81342">
    <property type="entry name" value="Transmembrane di-heme cytochromes"/>
    <property type="match status" value="1"/>
</dbReference>
<feature type="transmembrane region" description="Helical" evidence="6">
    <location>
        <begin position="97"/>
        <end position="118"/>
    </location>
</feature>
<evidence type="ECO:0000256" key="6">
    <source>
        <dbReference type="SAM" id="Phobius"/>
    </source>
</evidence>
<dbReference type="Proteomes" id="UP000535182">
    <property type="component" value="Unassembled WGS sequence"/>
</dbReference>
<feature type="transmembrane region" description="Helical" evidence="6">
    <location>
        <begin position="130"/>
        <end position="150"/>
    </location>
</feature>
<dbReference type="InterPro" id="IPR011577">
    <property type="entry name" value="Cyt_b561_bac/Ni-Hgenase"/>
</dbReference>
<name>A0A9X0QJV9_9BACT</name>
<evidence type="ECO:0000256" key="1">
    <source>
        <dbReference type="ARBA" id="ARBA00004651"/>
    </source>
</evidence>
<feature type="transmembrane region" description="Helical" evidence="6">
    <location>
        <begin position="229"/>
        <end position="249"/>
    </location>
</feature>
<keyword evidence="9" id="KW-1185">Reference proteome</keyword>
<feature type="domain" description="Cytochrome b561 bacterial/Ni-hydrogenase" evidence="7">
    <location>
        <begin position="91"/>
        <end position="303"/>
    </location>
</feature>
<evidence type="ECO:0000256" key="4">
    <source>
        <dbReference type="ARBA" id="ARBA00022989"/>
    </source>
</evidence>
<keyword evidence="3 6" id="KW-0812">Transmembrane</keyword>
<dbReference type="GO" id="GO:0022904">
    <property type="term" value="P:respiratory electron transport chain"/>
    <property type="evidence" value="ECO:0007669"/>
    <property type="project" value="InterPro"/>
</dbReference>
<comment type="subcellular location">
    <subcellularLocation>
        <location evidence="1">Cell membrane</location>
        <topology evidence="1">Multi-pass membrane protein</topology>
    </subcellularLocation>
</comment>
<feature type="transmembrane region" description="Helical" evidence="6">
    <location>
        <begin position="272"/>
        <end position="294"/>
    </location>
</feature>
<comment type="caution">
    <text evidence="8">The sequence shown here is derived from an EMBL/GenBank/DDBJ whole genome shotgun (WGS) entry which is preliminary data.</text>
</comment>
<dbReference type="EMBL" id="JACHEB010000016">
    <property type="protein sequence ID" value="MBB5331590.1"/>
    <property type="molecule type" value="Genomic_DNA"/>
</dbReference>
<accession>A0A9X0QJV9</accession>
<dbReference type="PANTHER" id="PTHR30485:SF1">
    <property type="entry name" value="CYTOCHROME YDHU-RELATED"/>
    <property type="match status" value="1"/>
</dbReference>
<dbReference type="RefSeq" id="WP_183981410.1">
    <property type="nucleotide sequence ID" value="NZ_JACHEB010000016.1"/>
</dbReference>
<gene>
    <name evidence="8" type="ORF">HDF14_005239</name>
</gene>
<feature type="transmembrane region" description="Helical" evidence="6">
    <location>
        <begin position="162"/>
        <end position="186"/>
    </location>
</feature>
<organism evidence="8 9">
    <name type="scientific">Tunturiibacter gelidiferens</name>
    <dbReference type="NCBI Taxonomy" id="3069689"/>
    <lineage>
        <taxon>Bacteria</taxon>
        <taxon>Pseudomonadati</taxon>
        <taxon>Acidobacteriota</taxon>
        <taxon>Terriglobia</taxon>
        <taxon>Terriglobales</taxon>
        <taxon>Acidobacteriaceae</taxon>
        <taxon>Tunturiibacter</taxon>
    </lineage>
</organism>
<keyword evidence="4 6" id="KW-1133">Transmembrane helix</keyword>
<evidence type="ECO:0000259" key="7">
    <source>
        <dbReference type="Pfam" id="PF01292"/>
    </source>
</evidence>
<dbReference type="Pfam" id="PF01292">
    <property type="entry name" value="Ni_hydr_CYTB"/>
    <property type="match status" value="1"/>
</dbReference>
<dbReference type="GO" id="GO:0009055">
    <property type="term" value="F:electron transfer activity"/>
    <property type="evidence" value="ECO:0007669"/>
    <property type="project" value="InterPro"/>
</dbReference>
<reference evidence="8 9" key="1">
    <citation type="submission" date="2020-08" db="EMBL/GenBank/DDBJ databases">
        <title>Genomic Encyclopedia of Type Strains, Phase IV (KMG-V): Genome sequencing to study the core and pangenomes of soil and plant-associated prokaryotes.</title>
        <authorList>
            <person name="Whitman W."/>
        </authorList>
    </citation>
    <scope>NUCLEOTIDE SEQUENCE [LARGE SCALE GENOMIC DNA]</scope>
    <source>
        <strain evidence="8 9">X5P2</strain>
    </source>
</reference>
<evidence type="ECO:0000313" key="8">
    <source>
        <dbReference type="EMBL" id="MBB5331590.1"/>
    </source>
</evidence>
<keyword evidence="2" id="KW-1003">Cell membrane</keyword>
<sequence length="321" mass="35663">MPEKPVDKGDSVEDIKPAAGSGPEIVEVIPEVLPAPVAAVTRTAADEPVAAAVSATSPEAAALPVSESPIAAAPVEIDEPVVATIRLEKKHPLAIRWMHWVNFPVLLTMIWSGLLIYWNDSDNAYQHPHAVYRVGVGSLTVVRLFPPWFWKLINAPYRVTEGLGYHFFFMWIFAINGVLYVSYLLISGEWRVLVPERRSFLDAIQVTLVDLHLRKGLPPQKKYNGAQKIAYTSVVLMGLGSLVTGLSIYKPTQVHWITSLLGGYEMARWEHFWLTMGFCAFFLVHVGQVILAGWNNFRSMVSGYEIVPAAKASLEEERRAG</sequence>
<evidence type="ECO:0000256" key="2">
    <source>
        <dbReference type="ARBA" id="ARBA00022475"/>
    </source>
</evidence>
<evidence type="ECO:0000313" key="9">
    <source>
        <dbReference type="Proteomes" id="UP000535182"/>
    </source>
</evidence>
<dbReference type="AlphaFoldDB" id="A0A9X0QJV9"/>
<dbReference type="Gene3D" id="1.20.950.20">
    <property type="entry name" value="Transmembrane di-heme cytochromes, Chain C"/>
    <property type="match status" value="1"/>
</dbReference>
<dbReference type="PANTHER" id="PTHR30485">
    <property type="entry name" value="NI/FE-HYDROGENASE 1 B-TYPE CYTOCHROME SUBUNIT"/>
    <property type="match status" value="1"/>
</dbReference>
<proteinExistence type="predicted"/>
<dbReference type="InterPro" id="IPR051542">
    <property type="entry name" value="Hydrogenase_cytochrome"/>
</dbReference>
<dbReference type="InterPro" id="IPR016174">
    <property type="entry name" value="Di-haem_cyt_TM"/>
</dbReference>
<dbReference type="GO" id="GO:0005886">
    <property type="term" value="C:plasma membrane"/>
    <property type="evidence" value="ECO:0007669"/>
    <property type="project" value="UniProtKB-SubCell"/>
</dbReference>
<keyword evidence="5 6" id="KW-0472">Membrane</keyword>
<evidence type="ECO:0000256" key="3">
    <source>
        <dbReference type="ARBA" id="ARBA00022692"/>
    </source>
</evidence>
<evidence type="ECO:0000256" key="5">
    <source>
        <dbReference type="ARBA" id="ARBA00023136"/>
    </source>
</evidence>